<comment type="caution">
    <text evidence="1">The sequence shown here is derived from an EMBL/GenBank/DDBJ whole genome shotgun (WGS) entry which is preliminary data.</text>
</comment>
<sequence>MLCKRQAINVKKAKAKLEDFHQRQRQLMEKLILNFGEVLRGLAPSGPVAGSEDLAARMLGVAMEATKDHTPSTPADQAIASQTAALVALVKAVRAQSMGVGSVRETVQAQSGSTPCWRRSRS</sequence>
<proteinExistence type="predicted"/>
<reference evidence="2" key="1">
    <citation type="journal article" date="2019" name="Int. J. Syst. Evol. Microbiol.">
        <title>The Global Catalogue of Microorganisms (GCM) 10K type strain sequencing project: providing services to taxonomists for standard genome sequencing and annotation.</title>
        <authorList>
            <consortium name="The Broad Institute Genomics Platform"/>
            <consortium name="The Broad Institute Genome Sequencing Center for Infectious Disease"/>
            <person name="Wu L."/>
            <person name="Ma J."/>
        </authorList>
    </citation>
    <scope>NUCLEOTIDE SEQUENCE [LARGE SCALE GENOMIC DNA]</scope>
    <source>
        <strain evidence="2">JCM 9377</strain>
    </source>
</reference>
<dbReference type="EMBL" id="BAAAUV010000010">
    <property type="protein sequence ID" value="GAA3218723.1"/>
    <property type="molecule type" value="Genomic_DNA"/>
</dbReference>
<accession>A0ABP6QCJ3</accession>
<gene>
    <name evidence="1" type="ORF">GCM10010468_42370</name>
</gene>
<organism evidence="1 2">
    <name type="scientific">Actinocorallia longicatena</name>
    <dbReference type="NCBI Taxonomy" id="111803"/>
    <lineage>
        <taxon>Bacteria</taxon>
        <taxon>Bacillati</taxon>
        <taxon>Actinomycetota</taxon>
        <taxon>Actinomycetes</taxon>
        <taxon>Streptosporangiales</taxon>
        <taxon>Thermomonosporaceae</taxon>
        <taxon>Actinocorallia</taxon>
    </lineage>
</organism>
<evidence type="ECO:0000313" key="2">
    <source>
        <dbReference type="Proteomes" id="UP001501237"/>
    </source>
</evidence>
<protein>
    <submittedName>
        <fullName evidence="1">Uncharacterized protein</fullName>
    </submittedName>
</protein>
<dbReference type="Proteomes" id="UP001501237">
    <property type="component" value="Unassembled WGS sequence"/>
</dbReference>
<evidence type="ECO:0000313" key="1">
    <source>
        <dbReference type="EMBL" id="GAA3218723.1"/>
    </source>
</evidence>
<keyword evidence="2" id="KW-1185">Reference proteome</keyword>
<dbReference type="RefSeq" id="WP_344830977.1">
    <property type="nucleotide sequence ID" value="NZ_BAAAUV010000010.1"/>
</dbReference>
<name>A0ABP6QCJ3_9ACTN</name>